<evidence type="ECO:0000313" key="9">
    <source>
        <dbReference type="EMBL" id="CAF4259862.1"/>
    </source>
</evidence>
<dbReference type="Proteomes" id="UP000682733">
    <property type="component" value="Unassembled WGS sequence"/>
</dbReference>
<dbReference type="EMBL" id="CAJNOK010016468">
    <property type="protein sequence ID" value="CAF1246053.1"/>
    <property type="molecule type" value="Genomic_DNA"/>
</dbReference>
<dbReference type="GO" id="GO:0005524">
    <property type="term" value="F:ATP binding"/>
    <property type="evidence" value="ECO:0007669"/>
    <property type="project" value="UniProtKB-KW"/>
</dbReference>
<dbReference type="GO" id="GO:0003723">
    <property type="term" value="F:RNA binding"/>
    <property type="evidence" value="ECO:0007669"/>
    <property type="project" value="TreeGrafter"/>
</dbReference>
<organism evidence="7 10">
    <name type="scientific">Didymodactylos carnosus</name>
    <dbReference type="NCBI Taxonomy" id="1234261"/>
    <lineage>
        <taxon>Eukaryota</taxon>
        <taxon>Metazoa</taxon>
        <taxon>Spiralia</taxon>
        <taxon>Gnathifera</taxon>
        <taxon>Rotifera</taxon>
        <taxon>Eurotatoria</taxon>
        <taxon>Bdelloidea</taxon>
        <taxon>Philodinida</taxon>
        <taxon>Philodinidae</taxon>
        <taxon>Didymodactylos</taxon>
    </lineage>
</organism>
<dbReference type="Gene3D" id="3.40.50.300">
    <property type="entry name" value="P-loop containing nucleotide triphosphate hydrolases"/>
    <property type="match status" value="2"/>
</dbReference>
<gene>
    <name evidence="7" type="ORF">GPM918_LOCUS31913</name>
    <name evidence="6" type="ORF">OVA965_LOCUS26052</name>
    <name evidence="9" type="ORF">SRO942_LOCUS32571</name>
    <name evidence="8" type="ORF">TMI583_LOCUS26785</name>
</gene>
<sequence length="272" mass="30317">MLVIQIIDREKAPLPILACRSEFYQRLERERVLIVTAETGSGVSVGESVGHQVGNGNGVRGNGIMFMTDAALIRESQHDSHLKHVRILIIDEAHERSLNTDIIISISKLLLAQRPDDFYVVIASATIDPARFLQFFDRSASAPLDVKGRVFPVTTINKPPPPNNSDQRLIESHIIPTVVELYPRHHILVFLHGQGEIERALETFKSKLSDNCIAFPLYGSQSPEDQEKVLKFNEAAKRMVVFCTNVAETSLTIPNVWLGVDSGLAKEARFNV</sequence>
<dbReference type="PROSITE" id="PS51192">
    <property type="entry name" value="HELICASE_ATP_BIND_1"/>
    <property type="match status" value="1"/>
</dbReference>
<reference evidence="7" key="1">
    <citation type="submission" date="2021-02" db="EMBL/GenBank/DDBJ databases">
        <authorList>
            <person name="Nowell W R."/>
        </authorList>
    </citation>
    <scope>NUCLEOTIDE SEQUENCE</scope>
</reference>
<dbReference type="Proteomes" id="UP000663829">
    <property type="component" value="Unassembled WGS sequence"/>
</dbReference>
<evidence type="ECO:0000313" key="10">
    <source>
        <dbReference type="Proteomes" id="UP000663829"/>
    </source>
</evidence>
<evidence type="ECO:0000313" key="8">
    <source>
        <dbReference type="EMBL" id="CAF4053596.1"/>
    </source>
</evidence>
<evidence type="ECO:0000259" key="5">
    <source>
        <dbReference type="PROSITE" id="PS51192"/>
    </source>
</evidence>
<evidence type="ECO:0000313" key="7">
    <source>
        <dbReference type="EMBL" id="CAF1372237.1"/>
    </source>
</evidence>
<name>A0A815IWT6_9BILA</name>
<keyword evidence="4" id="KW-0067">ATP-binding</keyword>
<protein>
    <recommendedName>
        <fullName evidence="5">Helicase ATP-binding domain-containing protein</fullName>
    </recommendedName>
</protein>
<dbReference type="PANTHER" id="PTHR18934">
    <property type="entry name" value="ATP-DEPENDENT RNA HELICASE"/>
    <property type="match status" value="1"/>
</dbReference>
<evidence type="ECO:0000256" key="1">
    <source>
        <dbReference type="ARBA" id="ARBA00022741"/>
    </source>
</evidence>
<evidence type="ECO:0000256" key="4">
    <source>
        <dbReference type="ARBA" id="ARBA00022840"/>
    </source>
</evidence>
<dbReference type="OrthoDB" id="5600252at2759"/>
<dbReference type="Proteomes" id="UP000681722">
    <property type="component" value="Unassembled WGS sequence"/>
</dbReference>
<dbReference type="AlphaFoldDB" id="A0A815IWT6"/>
<evidence type="ECO:0000313" key="6">
    <source>
        <dbReference type="EMBL" id="CAF1246053.1"/>
    </source>
</evidence>
<comment type="caution">
    <text evidence="7">The sequence shown here is derived from an EMBL/GenBank/DDBJ whole genome shotgun (WGS) entry which is preliminary data.</text>
</comment>
<dbReference type="SUPFAM" id="SSF52540">
    <property type="entry name" value="P-loop containing nucleoside triphosphate hydrolases"/>
    <property type="match status" value="1"/>
</dbReference>
<evidence type="ECO:0000256" key="2">
    <source>
        <dbReference type="ARBA" id="ARBA00022801"/>
    </source>
</evidence>
<dbReference type="EMBL" id="CAJNOQ010015981">
    <property type="protein sequence ID" value="CAF1372237.1"/>
    <property type="molecule type" value="Genomic_DNA"/>
</dbReference>
<proteinExistence type="predicted"/>
<dbReference type="InterPro" id="IPR027417">
    <property type="entry name" value="P-loop_NTPase"/>
</dbReference>
<dbReference type="Pfam" id="PF00271">
    <property type="entry name" value="Helicase_C"/>
    <property type="match status" value="1"/>
</dbReference>
<dbReference type="GO" id="GO:0016787">
    <property type="term" value="F:hydrolase activity"/>
    <property type="evidence" value="ECO:0007669"/>
    <property type="project" value="UniProtKB-KW"/>
</dbReference>
<keyword evidence="10" id="KW-1185">Reference proteome</keyword>
<keyword evidence="1" id="KW-0547">Nucleotide-binding</keyword>
<dbReference type="EMBL" id="CAJOBC010076352">
    <property type="protein sequence ID" value="CAF4259862.1"/>
    <property type="molecule type" value="Genomic_DNA"/>
</dbReference>
<feature type="domain" description="Helicase ATP-binding" evidence="5">
    <location>
        <begin position="1"/>
        <end position="145"/>
    </location>
</feature>
<dbReference type="InterPro" id="IPR001650">
    <property type="entry name" value="Helicase_C-like"/>
</dbReference>
<dbReference type="Proteomes" id="UP000677228">
    <property type="component" value="Unassembled WGS sequence"/>
</dbReference>
<keyword evidence="3" id="KW-0347">Helicase</keyword>
<dbReference type="EMBL" id="CAJOBA010038017">
    <property type="protein sequence ID" value="CAF4053596.1"/>
    <property type="molecule type" value="Genomic_DNA"/>
</dbReference>
<accession>A0A815IWT6</accession>
<keyword evidence="2" id="KW-0378">Hydrolase</keyword>
<dbReference type="PANTHER" id="PTHR18934:SF91">
    <property type="entry name" value="PRE-MRNA-SPLICING FACTOR ATP-DEPENDENT RNA HELICASE PRP16"/>
    <property type="match status" value="1"/>
</dbReference>
<evidence type="ECO:0000256" key="3">
    <source>
        <dbReference type="ARBA" id="ARBA00022806"/>
    </source>
</evidence>
<dbReference type="InterPro" id="IPR014001">
    <property type="entry name" value="Helicase_ATP-bd"/>
</dbReference>
<dbReference type="GO" id="GO:0034458">
    <property type="term" value="F:3'-5' RNA helicase activity"/>
    <property type="evidence" value="ECO:0007669"/>
    <property type="project" value="TreeGrafter"/>
</dbReference>